<protein>
    <submittedName>
        <fullName evidence="2">Uncharacterized protein</fullName>
    </submittedName>
</protein>
<sequence>MRETLRDLLECRLELAAERGRFGRPQRIAWLAEYLAEFVSRATAFLSIAPMGARELHGSQSFAIVDVAQQLLDGEIRGARVDREVADAWKEFRWRWRELVAGAAEPEPARASFQRRATSALRRLTGRTQGHPDLTVPGADHERGERLQAAADRLDALLKPHRPYRPPLEMQLGEWERST</sequence>
<evidence type="ECO:0000313" key="2">
    <source>
        <dbReference type="EMBL" id="MBB6072213.1"/>
    </source>
</evidence>
<name>A0A841H2J7_9BACT</name>
<organism evidence="2 3">
    <name type="scientific">Longimicrobium terrae</name>
    <dbReference type="NCBI Taxonomy" id="1639882"/>
    <lineage>
        <taxon>Bacteria</taxon>
        <taxon>Pseudomonadati</taxon>
        <taxon>Gemmatimonadota</taxon>
        <taxon>Longimicrobiia</taxon>
        <taxon>Longimicrobiales</taxon>
        <taxon>Longimicrobiaceae</taxon>
        <taxon>Longimicrobium</taxon>
    </lineage>
</organism>
<accession>A0A841H2J7</accession>
<dbReference type="AlphaFoldDB" id="A0A841H2J7"/>
<gene>
    <name evidence="2" type="ORF">HNQ61_003875</name>
</gene>
<dbReference type="Proteomes" id="UP000582837">
    <property type="component" value="Unassembled WGS sequence"/>
</dbReference>
<comment type="caution">
    <text evidence="2">The sequence shown here is derived from an EMBL/GenBank/DDBJ whole genome shotgun (WGS) entry which is preliminary data.</text>
</comment>
<evidence type="ECO:0000256" key="1">
    <source>
        <dbReference type="SAM" id="MobiDB-lite"/>
    </source>
</evidence>
<dbReference type="EMBL" id="JACHIA010000013">
    <property type="protein sequence ID" value="MBB6072213.1"/>
    <property type="molecule type" value="Genomic_DNA"/>
</dbReference>
<evidence type="ECO:0000313" key="3">
    <source>
        <dbReference type="Proteomes" id="UP000582837"/>
    </source>
</evidence>
<feature type="region of interest" description="Disordered" evidence="1">
    <location>
        <begin position="124"/>
        <end position="144"/>
    </location>
</feature>
<proteinExistence type="predicted"/>
<reference evidence="2 3" key="1">
    <citation type="submission" date="2020-08" db="EMBL/GenBank/DDBJ databases">
        <title>Genomic Encyclopedia of Type Strains, Phase IV (KMG-IV): sequencing the most valuable type-strain genomes for metagenomic binning, comparative biology and taxonomic classification.</title>
        <authorList>
            <person name="Goeker M."/>
        </authorList>
    </citation>
    <scope>NUCLEOTIDE SEQUENCE [LARGE SCALE GENOMIC DNA]</scope>
    <source>
        <strain evidence="2 3">DSM 29007</strain>
    </source>
</reference>
<keyword evidence="3" id="KW-1185">Reference proteome</keyword>
<dbReference type="RefSeq" id="WP_170032125.1">
    <property type="nucleotide sequence ID" value="NZ_JABDTL010000001.1"/>
</dbReference>